<feature type="compositionally biased region" description="Basic and acidic residues" evidence="2">
    <location>
        <begin position="191"/>
        <end position="206"/>
    </location>
</feature>
<keyword evidence="1" id="KW-0863">Zinc-finger</keyword>
<reference evidence="4 5" key="1">
    <citation type="journal article" date="2020" name="Microbiol. Resour. Announc.">
        <title>Draft Genome Sequence of a Cladosporium Species Isolated from the Mesophotic Ascidian Didemnum maculosum.</title>
        <authorList>
            <person name="Gioti A."/>
            <person name="Siaperas R."/>
            <person name="Nikolaivits E."/>
            <person name="Le Goff G."/>
            <person name="Ouazzani J."/>
            <person name="Kotoulas G."/>
            <person name="Topakas E."/>
        </authorList>
    </citation>
    <scope>NUCLEOTIDE SEQUENCE [LARGE SCALE GENOMIC DNA]</scope>
    <source>
        <strain evidence="4 5">TM138-S3</strain>
    </source>
</reference>
<dbReference type="InterPro" id="IPR000571">
    <property type="entry name" value="Znf_CCCH"/>
</dbReference>
<sequence length="283" mass="31454">MSTANGPCPYYINGECRFGRTCTRPHPPELSPELRPNDNYTVSDIPGQECQRCLDQSLPCDKVGRQSGKADPCSECRHFGGENANCVLLENVSRNDHLWRQMMGRGSDGYKLPAYKPRDAPRKRRGQQITPQPMKGEDLVSDWSGQTREELLDLGDMLPEDVRARPRAYLKAAGLSHQQEKGRQWMNNQRQIDEGKVSSKRKHDEISGAQPYSVPVYQVPQFPLPQPDPQRGPAESVTFNLDGNSITSAKVRYPGINGDGGLEVTSFPAPAAPTKLPRGTQGR</sequence>
<dbReference type="Proteomes" id="UP000803884">
    <property type="component" value="Unassembled WGS sequence"/>
</dbReference>
<dbReference type="GeneID" id="96010394"/>
<feature type="region of interest" description="Disordered" evidence="2">
    <location>
        <begin position="109"/>
        <end position="140"/>
    </location>
</feature>
<comment type="caution">
    <text evidence="4">The sequence shown here is derived from an EMBL/GenBank/DDBJ whole genome shotgun (WGS) entry which is preliminary data.</text>
</comment>
<organism evidence="4 5">
    <name type="scientific">Cladosporium halotolerans</name>
    <dbReference type="NCBI Taxonomy" id="1052096"/>
    <lineage>
        <taxon>Eukaryota</taxon>
        <taxon>Fungi</taxon>
        <taxon>Dikarya</taxon>
        <taxon>Ascomycota</taxon>
        <taxon>Pezizomycotina</taxon>
        <taxon>Dothideomycetes</taxon>
        <taxon>Dothideomycetidae</taxon>
        <taxon>Cladosporiales</taxon>
        <taxon>Cladosporiaceae</taxon>
        <taxon>Cladosporium</taxon>
    </lineage>
</organism>
<name>A0AB34KCW8_9PEZI</name>
<evidence type="ECO:0000259" key="3">
    <source>
        <dbReference type="PROSITE" id="PS50103"/>
    </source>
</evidence>
<accession>A0AB34KCW8</accession>
<keyword evidence="1" id="KW-0862">Zinc</keyword>
<proteinExistence type="predicted"/>
<evidence type="ECO:0000313" key="5">
    <source>
        <dbReference type="Proteomes" id="UP000803884"/>
    </source>
</evidence>
<dbReference type="RefSeq" id="XP_069225525.1">
    <property type="nucleotide sequence ID" value="XM_069377556.1"/>
</dbReference>
<dbReference type="AlphaFoldDB" id="A0AB34KCW8"/>
<dbReference type="GO" id="GO:0008270">
    <property type="term" value="F:zinc ion binding"/>
    <property type="evidence" value="ECO:0007669"/>
    <property type="project" value="UniProtKB-KW"/>
</dbReference>
<feature type="region of interest" description="Disordered" evidence="2">
    <location>
        <begin position="263"/>
        <end position="283"/>
    </location>
</feature>
<dbReference type="PROSITE" id="PS50103">
    <property type="entry name" value="ZF_C3H1"/>
    <property type="match status" value="1"/>
</dbReference>
<evidence type="ECO:0000313" key="4">
    <source>
        <dbReference type="EMBL" id="KAL1582418.1"/>
    </source>
</evidence>
<gene>
    <name evidence="4" type="ORF">WHR41_08952</name>
</gene>
<evidence type="ECO:0000256" key="1">
    <source>
        <dbReference type="PROSITE-ProRule" id="PRU00723"/>
    </source>
</evidence>
<dbReference type="EMBL" id="JAAQHG020000051">
    <property type="protein sequence ID" value="KAL1582418.1"/>
    <property type="molecule type" value="Genomic_DNA"/>
</dbReference>
<protein>
    <recommendedName>
        <fullName evidence="3">C3H1-type domain-containing protein</fullName>
    </recommendedName>
</protein>
<feature type="domain" description="C3H1-type" evidence="3">
    <location>
        <begin position="2"/>
        <end position="29"/>
    </location>
</feature>
<feature type="zinc finger region" description="C3H1-type" evidence="1">
    <location>
        <begin position="2"/>
        <end position="29"/>
    </location>
</feature>
<keyword evidence="1" id="KW-0479">Metal-binding</keyword>
<evidence type="ECO:0000256" key="2">
    <source>
        <dbReference type="SAM" id="MobiDB-lite"/>
    </source>
</evidence>
<feature type="region of interest" description="Disordered" evidence="2">
    <location>
        <begin position="174"/>
        <end position="214"/>
    </location>
</feature>
<keyword evidence="5" id="KW-1185">Reference proteome</keyword>